<dbReference type="Proteomes" id="UP000318336">
    <property type="component" value="Unassembled WGS sequence"/>
</dbReference>
<dbReference type="EMBL" id="VFOK01000001">
    <property type="protein sequence ID" value="TQL32786.1"/>
    <property type="molecule type" value="Genomic_DNA"/>
</dbReference>
<feature type="compositionally biased region" description="Low complexity" evidence="1">
    <location>
        <begin position="173"/>
        <end position="187"/>
    </location>
</feature>
<feature type="compositionally biased region" description="Basic and acidic residues" evidence="1">
    <location>
        <begin position="189"/>
        <end position="213"/>
    </location>
</feature>
<reference evidence="3 4" key="1">
    <citation type="submission" date="2019-06" db="EMBL/GenBank/DDBJ databases">
        <title>Sequencing the genomes of 1000 actinobacteria strains.</title>
        <authorList>
            <person name="Klenk H.-P."/>
        </authorList>
    </citation>
    <scope>NUCLEOTIDE SEQUENCE [LARGE SCALE GENOMIC DNA]</scope>
    <source>
        <strain evidence="3 4">DSM 24617</strain>
    </source>
</reference>
<dbReference type="AlphaFoldDB" id="A0A542XAK8"/>
<evidence type="ECO:0000313" key="3">
    <source>
        <dbReference type="EMBL" id="TQL32786.1"/>
    </source>
</evidence>
<keyword evidence="4" id="KW-1185">Reference proteome</keyword>
<evidence type="ECO:0008006" key="5">
    <source>
        <dbReference type="Google" id="ProtNLM"/>
    </source>
</evidence>
<keyword evidence="2" id="KW-0812">Transmembrane</keyword>
<sequence length="226" mass="23064">MSNATATARTAPVRLPQQRATQPRLRVVTGEEVRRSSTGFSILCAMLLGAGLLALLLLNTARAEQSFALGALQQSSTTLTDNEEQLRSDISSVSAPQQVALKAQEMGMVPAGQVAYVRASDRKVLGVASPAAAGTPFTVGTLPDTPASGVADRAVAAATSGVLVYTPPKPKPSDSAAPSSTSAPSASGNDDKAAPSKDDARSDQSKPRTEPKAKPSSAAPSATPRD</sequence>
<name>A0A542XAK8_9MICO</name>
<protein>
    <recommendedName>
        <fullName evidence="5">Cell division protein FtsL</fullName>
    </recommendedName>
</protein>
<evidence type="ECO:0000256" key="1">
    <source>
        <dbReference type="SAM" id="MobiDB-lite"/>
    </source>
</evidence>
<feature type="compositionally biased region" description="Low complexity" evidence="1">
    <location>
        <begin position="214"/>
        <end position="226"/>
    </location>
</feature>
<evidence type="ECO:0000256" key="2">
    <source>
        <dbReference type="SAM" id="Phobius"/>
    </source>
</evidence>
<dbReference type="OrthoDB" id="3403609at2"/>
<feature type="region of interest" description="Disordered" evidence="1">
    <location>
        <begin position="1"/>
        <end position="22"/>
    </location>
</feature>
<dbReference type="RefSeq" id="WP_142004857.1">
    <property type="nucleotide sequence ID" value="NZ_CAJTBP010000001.1"/>
</dbReference>
<feature type="region of interest" description="Disordered" evidence="1">
    <location>
        <begin position="164"/>
        <end position="226"/>
    </location>
</feature>
<accession>A0A542XAK8</accession>
<proteinExistence type="predicted"/>
<organism evidence="3 4">
    <name type="scientific">Barrientosiimonas humi</name>
    <dbReference type="NCBI Taxonomy" id="999931"/>
    <lineage>
        <taxon>Bacteria</taxon>
        <taxon>Bacillati</taxon>
        <taxon>Actinomycetota</taxon>
        <taxon>Actinomycetes</taxon>
        <taxon>Micrococcales</taxon>
        <taxon>Dermacoccaceae</taxon>
        <taxon>Barrientosiimonas</taxon>
    </lineage>
</organism>
<keyword evidence="2" id="KW-1133">Transmembrane helix</keyword>
<feature type="transmembrane region" description="Helical" evidence="2">
    <location>
        <begin position="39"/>
        <end position="58"/>
    </location>
</feature>
<comment type="caution">
    <text evidence="3">The sequence shown here is derived from an EMBL/GenBank/DDBJ whole genome shotgun (WGS) entry which is preliminary data.</text>
</comment>
<evidence type="ECO:0000313" key="4">
    <source>
        <dbReference type="Proteomes" id="UP000318336"/>
    </source>
</evidence>
<keyword evidence="2" id="KW-0472">Membrane</keyword>
<gene>
    <name evidence="3" type="ORF">FB554_0918</name>
</gene>